<reference evidence="2" key="1">
    <citation type="submission" date="2020-02" db="EMBL/GenBank/DDBJ databases">
        <authorList>
            <person name="Lichtner F.J."/>
        </authorList>
    </citation>
    <scope>NUCLEOTIDE SEQUENCE</scope>
    <source>
        <strain evidence="2">G10</strain>
    </source>
</reference>
<evidence type="ECO:0000313" key="3">
    <source>
        <dbReference type="Proteomes" id="UP000701341"/>
    </source>
</evidence>
<dbReference type="OrthoDB" id="4368277at2759"/>
<dbReference type="Proteomes" id="UP000701341">
    <property type="component" value="Unassembled WGS sequence"/>
</dbReference>
<comment type="caution">
    <text evidence="2">The sequence shown here is derived from an EMBL/GenBank/DDBJ whole genome shotgun (WGS) entry which is preliminary data.</text>
</comment>
<feature type="region of interest" description="Disordered" evidence="1">
    <location>
        <begin position="238"/>
        <end position="269"/>
    </location>
</feature>
<dbReference type="AlphaFoldDB" id="A0A9P5GA15"/>
<gene>
    <name evidence="2" type="ORF">PCG10_002474</name>
</gene>
<proteinExistence type="predicted"/>
<evidence type="ECO:0000313" key="2">
    <source>
        <dbReference type="EMBL" id="KAF7516075.1"/>
    </source>
</evidence>
<keyword evidence="3" id="KW-1185">Reference proteome</keyword>
<protein>
    <submittedName>
        <fullName evidence="2">Uncharacterized protein</fullName>
    </submittedName>
</protein>
<name>A0A9P5GA15_PENCR</name>
<dbReference type="EMBL" id="JAAOZQ010000148">
    <property type="protein sequence ID" value="KAF7516075.1"/>
    <property type="molecule type" value="Genomic_DNA"/>
</dbReference>
<sequence length="411" mass="47399">MCQRWIEQEWENKCNDPAEWKEGDVPGFNPGIVSSQKHLASLRDWKIMNPLDCTSIEAQETVGISWCNWNPKNVRLSDAGVIYALLTLPTDYRIRYLTYDFDQRGDVRKERVPKAPTVGFYQNNQRTLATWKGVYVFTGGYNDAGWLLADNYPDGPPFFQAGLVVLSSHVKIFNALNVQLTEYQPKKLIVHDPNSMENPWKHAYQRQPNDFINFIGIKWEHVPIRKNTTEAITTWRKRRRSNSCNETQDPLLFSSHSSSAGSETVNERRPDRELGDLTMVSFKRLWAGLAAIESSPRYWELFTAVGTMETMHQRWRHYRLAVEVVKRNISPSEGTVIRDLMQTLSPRLASLLLGIEVEEDRIALENDFSYNSAMTLFQQQADVLEEGPVKQAYADFYSYFQAAACRRPNIV</sequence>
<accession>A0A9P5GA15</accession>
<organism evidence="2 3">
    <name type="scientific">Penicillium crustosum</name>
    <name type="common">Blue mold fungus</name>
    <dbReference type="NCBI Taxonomy" id="36656"/>
    <lineage>
        <taxon>Eukaryota</taxon>
        <taxon>Fungi</taxon>
        <taxon>Dikarya</taxon>
        <taxon>Ascomycota</taxon>
        <taxon>Pezizomycotina</taxon>
        <taxon>Eurotiomycetes</taxon>
        <taxon>Eurotiomycetidae</taxon>
        <taxon>Eurotiales</taxon>
        <taxon>Aspergillaceae</taxon>
        <taxon>Penicillium</taxon>
    </lineage>
</organism>
<evidence type="ECO:0000256" key="1">
    <source>
        <dbReference type="SAM" id="MobiDB-lite"/>
    </source>
</evidence>